<protein>
    <submittedName>
        <fullName evidence="3">Excinuclease ABC, C subunit-like protein</fullName>
    </submittedName>
</protein>
<name>M4VJI1_9BACT</name>
<organism evidence="3 4">
    <name type="scientific">Micavibrio aeruginosavorus EPB</name>
    <dbReference type="NCBI Taxonomy" id="349215"/>
    <lineage>
        <taxon>Bacteria</taxon>
        <taxon>Pseudomonadati</taxon>
        <taxon>Bdellovibrionota</taxon>
        <taxon>Bdellovibrionia</taxon>
        <taxon>Bdellovibrionales</taxon>
        <taxon>Pseudobdellovibrionaceae</taxon>
        <taxon>Micavibrio</taxon>
    </lineage>
</organism>
<comment type="similarity">
    <text evidence="1">Belongs to the UPF0213 family.</text>
</comment>
<dbReference type="InterPro" id="IPR000305">
    <property type="entry name" value="GIY-YIG_endonuc"/>
</dbReference>
<evidence type="ECO:0000259" key="2">
    <source>
        <dbReference type="PROSITE" id="PS50164"/>
    </source>
</evidence>
<dbReference type="AlphaFoldDB" id="M4VJI1"/>
<accession>M4VJI1</accession>
<dbReference type="EMBL" id="CP003538">
    <property type="protein sequence ID" value="AGH98216.1"/>
    <property type="molecule type" value="Genomic_DNA"/>
</dbReference>
<dbReference type="InterPro" id="IPR050190">
    <property type="entry name" value="UPF0213_domain"/>
</dbReference>
<dbReference type="PANTHER" id="PTHR34477">
    <property type="entry name" value="UPF0213 PROTEIN YHBQ"/>
    <property type="match status" value="1"/>
</dbReference>
<dbReference type="STRING" id="349215.A11S_1407"/>
<evidence type="ECO:0000313" key="3">
    <source>
        <dbReference type="EMBL" id="AGH98216.1"/>
    </source>
</evidence>
<dbReference type="Gene3D" id="3.40.1440.10">
    <property type="entry name" value="GIY-YIG endonuclease"/>
    <property type="match status" value="1"/>
</dbReference>
<gene>
    <name evidence="3" type="ORF">A11S_1407</name>
</gene>
<dbReference type="PANTHER" id="PTHR34477:SF5">
    <property type="entry name" value="BSL5627 PROTEIN"/>
    <property type="match status" value="1"/>
</dbReference>
<reference evidence="3 4" key="1">
    <citation type="journal article" date="2013" name="ISME J.">
        <title>By their genes ye shall know them: genomic signatures of predatory bacteria.</title>
        <authorList>
            <person name="Pasternak Z."/>
            <person name="Pietrokovski S."/>
            <person name="Rotem O."/>
            <person name="Gophna U."/>
            <person name="Lurie-Weinberger M.N."/>
            <person name="Jurkevitch E."/>
        </authorList>
    </citation>
    <scope>NUCLEOTIDE SEQUENCE [LARGE SCALE GENOMIC DNA]</scope>
    <source>
        <strain evidence="3">EPB</strain>
    </source>
</reference>
<dbReference type="CDD" id="cd10448">
    <property type="entry name" value="GIY-YIG_unchar_3"/>
    <property type="match status" value="1"/>
</dbReference>
<dbReference type="HOGENOM" id="CLU_135650_3_1_5"/>
<dbReference type="PROSITE" id="PS50164">
    <property type="entry name" value="GIY_YIG"/>
    <property type="match status" value="1"/>
</dbReference>
<dbReference type="Pfam" id="PF01541">
    <property type="entry name" value="GIY-YIG"/>
    <property type="match status" value="1"/>
</dbReference>
<dbReference type="SUPFAM" id="SSF82771">
    <property type="entry name" value="GIY-YIG endonuclease"/>
    <property type="match status" value="1"/>
</dbReference>
<proteinExistence type="inferred from homology"/>
<dbReference type="Proteomes" id="UP000011932">
    <property type="component" value="Chromosome"/>
</dbReference>
<evidence type="ECO:0000313" key="4">
    <source>
        <dbReference type="Proteomes" id="UP000011932"/>
    </source>
</evidence>
<sequence length="87" mass="10258">MLTNNNHNVLYIGVTNSLERRIEEHRQGIADGFTKKYNVRKLIYIESTESIDAAIAREKQLKGWRREKKDALVNSNNPEWKDLSLEW</sequence>
<evidence type="ECO:0000256" key="1">
    <source>
        <dbReference type="ARBA" id="ARBA00007435"/>
    </source>
</evidence>
<dbReference type="InterPro" id="IPR035901">
    <property type="entry name" value="GIY-YIG_endonuc_sf"/>
</dbReference>
<dbReference type="PATRIC" id="fig|349215.9.peg.1357"/>
<dbReference type="KEGG" id="man:A11S_1407"/>
<feature type="domain" description="GIY-YIG" evidence="2">
    <location>
        <begin position="1"/>
        <end position="71"/>
    </location>
</feature>